<dbReference type="EMBL" id="AAVQ01000002">
    <property type="protein sequence ID" value="EAZ62924.2"/>
    <property type="molecule type" value="Genomic_DNA"/>
</dbReference>
<evidence type="ECO:0000256" key="1">
    <source>
        <dbReference type="ARBA" id="ARBA00022614"/>
    </source>
</evidence>
<name>A3GI47_PICST</name>
<dbReference type="Gene3D" id="3.80.10.10">
    <property type="entry name" value="Ribonuclease Inhibitor"/>
    <property type="match status" value="3"/>
</dbReference>
<gene>
    <name evidence="3" type="ORF">PICST_29216</name>
</gene>
<keyword evidence="1" id="KW-0433">Leucine-rich repeat</keyword>
<dbReference type="InParanoid" id="A3GI47"/>
<dbReference type="PANTHER" id="PTHR45712">
    <property type="entry name" value="AGAP008170-PA"/>
    <property type="match status" value="1"/>
</dbReference>
<dbReference type="OMA" id="NARYCEN"/>
<organism evidence="3 4">
    <name type="scientific">Scheffersomyces stipitis (strain ATCC 58785 / CBS 6054 / NBRC 10063 / NRRL Y-11545)</name>
    <name type="common">Yeast</name>
    <name type="synonym">Pichia stipitis</name>
    <dbReference type="NCBI Taxonomy" id="322104"/>
    <lineage>
        <taxon>Eukaryota</taxon>
        <taxon>Fungi</taxon>
        <taxon>Dikarya</taxon>
        <taxon>Ascomycota</taxon>
        <taxon>Saccharomycotina</taxon>
        <taxon>Pichiomycetes</taxon>
        <taxon>Debaryomycetaceae</taxon>
        <taxon>Scheffersomyces</taxon>
    </lineage>
</organism>
<dbReference type="HOGENOM" id="CLU_023468_0_0_1"/>
<dbReference type="Pfam" id="PF13855">
    <property type="entry name" value="LRR_8"/>
    <property type="match status" value="1"/>
</dbReference>
<dbReference type="GeneID" id="4851946"/>
<dbReference type="PROSITE" id="PS51450">
    <property type="entry name" value="LRR"/>
    <property type="match status" value="1"/>
</dbReference>
<dbReference type="Proteomes" id="UP000002258">
    <property type="component" value="Chromosome 1"/>
</dbReference>
<dbReference type="AlphaFoldDB" id="A3GI47"/>
<keyword evidence="2" id="KW-0677">Repeat</keyword>
<sequence length="719" mass="82708">MESFVLHLDRFPLHIVESIICHLPFRLALAVVSNGSSPYQHPLLNAVYRNIEVNTEEGYDDDPLCMSLERLRKRYLLDSAVASVHMSVYIPVGNFEVVAEFIDRNTHIHVQNLRVIDEPSKELFTRMSTIVQRVKKLSFETPEEFDEASEQAMLEYTLPANLYGLHTFDFHTEMYMPLHLSKLELQIFSFKEDIIQSLPPSLESLSIILHQAEPFLLPDEMALLPKTIKSLQLEQCLVLQGKGEITIDFPNTLQSFTFVAYENFENLVLDLSNLINLTDIDINGLQYNLPLSAFKLPASIENLQFKSGLLSEGMYQIEELSKLKQLSLFRRPKPQNNEYENELNSSLFKRVVLPSGLQQFIIQDGFGISSQGCNPLLLRNFDLPKDLARLSLANCTLHAILEHMSKLTDLSLTSVGTFDQLSTLQTLTKLRITNSKIPLYFWEDVLHMASLRNLEVSFCELKGFPLKLPERLERLNLGENNITEVNVQLPYKLFDLKLCRNFITSFIIIGESKLRNLDLDINKLTEINNTTFQIPGSVKELSLRTNPITTVHKDFTFPREIRFLYLNRTSIVKVEEVLAKLPPQIVELEMDSKRRVQDGDKPKSIRVSSPTLWKASIMNCLVDCEIIWEDCSNLEYIDMSYNTIEVIRVETFPLSLKSLRLKQCGLREVEGDFYKLPNLLLADLRNNNSLSWSNEQRELNKNVRLVQESDFEDDTESES</sequence>
<keyword evidence="4" id="KW-1185">Reference proteome</keyword>
<accession>A3GI47</accession>
<dbReference type="STRING" id="322104.A3GI47"/>
<dbReference type="PANTHER" id="PTHR45712:SF22">
    <property type="entry name" value="INSULIN-LIKE GROWTH FACTOR-BINDING PROTEIN COMPLEX ACID LABILE SUBUNIT"/>
    <property type="match status" value="1"/>
</dbReference>
<proteinExistence type="predicted"/>
<evidence type="ECO:0000313" key="4">
    <source>
        <dbReference type="Proteomes" id="UP000002258"/>
    </source>
</evidence>
<dbReference type="InterPro" id="IPR001611">
    <property type="entry name" value="Leu-rich_rpt"/>
</dbReference>
<dbReference type="KEGG" id="pic:PICST_29216"/>
<reference evidence="3 4" key="1">
    <citation type="journal article" date="2007" name="Nat. Biotechnol.">
        <title>Genome sequence of the lignocellulose-bioconverting and xylose-fermenting yeast Pichia stipitis.</title>
        <authorList>
            <person name="Jeffries T.W."/>
            <person name="Grigoriev I.V."/>
            <person name="Grimwood J."/>
            <person name="Laplaza J.M."/>
            <person name="Aerts A."/>
            <person name="Salamov A."/>
            <person name="Schmutz J."/>
            <person name="Lindquist E."/>
            <person name="Dehal P."/>
            <person name="Shapiro H."/>
            <person name="Jin Y.S."/>
            <person name="Passoth V."/>
            <person name="Richardson P.M."/>
        </authorList>
    </citation>
    <scope>NUCLEOTIDE SEQUENCE [LARGE SCALE GENOMIC DNA]</scope>
    <source>
        <strain evidence="4">ATCC 58785 / CBS 6054 / NBRC 10063 / NRRL Y-11545</strain>
    </source>
</reference>
<dbReference type="InterPro" id="IPR050333">
    <property type="entry name" value="SLRP"/>
</dbReference>
<evidence type="ECO:0000256" key="2">
    <source>
        <dbReference type="ARBA" id="ARBA00022737"/>
    </source>
</evidence>
<comment type="caution">
    <text evidence="3">The sequence shown here is derived from an EMBL/GenBank/DDBJ whole genome shotgun (WGS) entry which is preliminary data.</text>
</comment>
<dbReference type="SUPFAM" id="SSF52058">
    <property type="entry name" value="L domain-like"/>
    <property type="match status" value="1"/>
</dbReference>
<protein>
    <submittedName>
        <fullName evidence="3">Leucine rich repeat protein</fullName>
    </submittedName>
</protein>
<dbReference type="RefSeq" id="XP_001386947.2">
    <property type="nucleotide sequence ID" value="XM_001386910.1"/>
</dbReference>
<evidence type="ECO:0000313" key="3">
    <source>
        <dbReference type="EMBL" id="EAZ62924.2"/>
    </source>
</evidence>
<dbReference type="InterPro" id="IPR032675">
    <property type="entry name" value="LRR_dom_sf"/>
</dbReference>
<dbReference type="OrthoDB" id="2020019at2759"/>